<dbReference type="Proteomes" id="UP000040926">
    <property type="component" value="Unassembled WGS sequence"/>
</dbReference>
<protein>
    <submittedName>
        <fullName evidence="2">Prophage tail protein</fullName>
    </submittedName>
</protein>
<proteinExistence type="predicted"/>
<reference evidence="2 3" key="1">
    <citation type="submission" date="2015-07" db="EMBL/GenBank/DDBJ databases">
        <authorList>
            <consortium name="Pathogen Informatics"/>
        </authorList>
    </citation>
    <scope>NUCLEOTIDE SEQUENCE [LARGE SCALE GENOMIC DNA]</scope>
    <source>
        <strain evidence="2 3">20003593_1361393</strain>
    </source>
</reference>
<accession>A0ABC9KR61</accession>
<dbReference type="Pfam" id="PF14301">
    <property type="entry name" value="DUF4376"/>
    <property type="match status" value="1"/>
</dbReference>
<comment type="caution">
    <text evidence="2">The sequence shown here is derived from an EMBL/GenBank/DDBJ whole genome shotgun (WGS) entry which is preliminary data.</text>
</comment>
<evidence type="ECO:0000313" key="3">
    <source>
        <dbReference type="Proteomes" id="UP000040926"/>
    </source>
</evidence>
<dbReference type="InterPro" id="IPR025484">
    <property type="entry name" value="DUF4376"/>
</dbReference>
<evidence type="ECO:0000259" key="1">
    <source>
        <dbReference type="Pfam" id="PF14301"/>
    </source>
</evidence>
<dbReference type="EMBL" id="CXEC01000175">
    <property type="protein sequence ID" value="CSS03030.1"/>
    <property type="molecule type" value="Genomic_DNA"/>
</dbReference>
<name>A0ABC9KR61_SHISO</name>
<sequence length="200" mass="22671">MSLAQCPGFLFAHREECTVEIKKIINPRYTESGAVDCDVFFDDRDQAVPYTATADDVAPTGQRIWQELQSGKWGEIAPFTVTPEMLEAAREARRQEIEAWRTEQEAKPFTFEWNGRIWNAGPNSLGRLSPVVMLAKSVTAQTDADNQQVKLSMPELEELAAAMVQAQVDRNDEIYRRQREMKEELSGLEDLGTIRAFDVT</sequence>
<organism evidence="2 3">
    <name type="scientific">Shigella sonnei</name>
    <dbReference type="NCBI Taxonomy" id="624"/>
    <lineage>
        <taxon>Bacteria</taxon>
        <taxon>Pseudomonadati</taxon>
        <taxon>Pseudomonadota</taxon>
        <taxon>Gammaproteobacteria</taxon>
        <taxon>Enterobacterales</taxon>
        <taxon>Enterobacteriaceae</taxon>
        <taxon>Shigella</taxon>
    </lineage>
</organism>
<dbReference type="AlphaFoldDB" id="A0ABC9KR61"/>
<evidence type="ECO:0000313" key="2">
    <source>
        <dbReference type="EMBL" id="CSS03030.1"/>
    </source>
</evidence>
<gene>
    <name evidence="2" type="ORF">ERS008175_03887</name>
</gene>
<feature type="domain" description="DUF4376" evidence="1">
    <location>
        <begin position="88"/>
        <end position="187"/>
    </location>
</feature>